<dbReference type="Gene3D" id="3.90.180.10">
    <property type="entry name" value="Medium-chain alcohol dehydrogenases, catalytic domain"/>
    <property type="match status" value="1"/>
</dbReference>
<accession>A0A0B6WV77</accession>
<dbReference type="SUPFAM" id="SSF51735">
    <property type="entry name" value="NAD(P)-binding Rossmann-fold domains"/>
    <property type="match status" value="1"/>
</dbReference>
<dbReference type="PANTHER" id="PTHR11695:SF294">
    <property type="entry name" value="RETICULON-4-INTERACTING PROTEIN 1, MITOCHONDRIAL"/>
    <property type="match status" value="1"/>
</dbReference>
<dbReference type="GO" id="GO:0016491">
    <property type="term" value="F:oxidoreductase activity"/>
    <property type="evidence" value="ECO:0007669"/>
    <property type="project" value="UniProtKB-KW"/>
</dbReference>
<reference evidence="3 4" key="2">
    <citation type="submission" date="2015-01" db="EMBL/GenBank/DDBJ databases">
        <title>Complete genome sequence of Pyrinomonas methylaliphatogenes type strain K22T.</title>
        <authorList>
            <person name="Lee K.C.Y."/>
            <person name="Power J.F."/>
            <person name="Dunfield P.F."/>
            <person name="Morgan X.C."/>
            <person name="Huttenhower C."/>
            <person name="Stott M.B."/>
        </authorList>
    </citation>
    <scope>NUCLEOTIDE SEQUENCE [LARGE SCALE GENOMIC DNA]</scope>
    <source>
        <strain evidence="3 4">K22</strain>
    </source>
</reference>
<dbReference type="CDD" id="cd05289">
    <property type="entry name" value="MDR_like_2"/>
    <property type="match status" value="1"/>
</dbReference>
<dbReference type="InterPro" id="IPR020843">
    <property type="entry name" value="ER"/>
</dbReference>
<gene>
    <name evidence="3" type="ORF">PYK22_00151</name>
</gene>
<evidence type="ECO:0000313" key="3">
    <source>
        <dbReference type="EMBL" id="CDM64159.1"/>
    </source>
</evidence>
<dbReference type="Pfam" id="PF08240">
    <property type="entry name" value="ADH_N"/>
    <property type="match status" value="1"/>
</dbReference>
<dbReference type="Gene3D" id="3.40.50.720">
    <property type="entry name" value="NAD(P)-binding Rossmann-like Domain"/>
    <property type="match status" value="1"/>
</dbReference>
<feature type="domain" description="Enoyl reductase (ER)" evidence="2">
    <location>
        <begin position="13"/>
        <end position="309"/>
    </location>
</feature>
<dbReference type="Pfam" id="PF13602">
    <property type="entry name" value="ADH_zinc_N_2"/>
    <property type="match status" value="1"/>
</dbReference>
<evidence type="ECO:0000313" key="4">
    <source>
        <dbReference type="Proteomes" id="UP000031518"/>
    </source>
</evidence>
<evidence type="ECO:0000256" key="1">
    <source>
        <dbReference type="ARBA" id="ARBA00023002"/>
    </source>
</evidence>
<dbReference type="InterPro" id="IPR002364">
    <property type="entry name" value="Quin_OxRdtase/zeta-crystal_CS"/>
</dbReference>
<dbReference type="PROSITE" id="PS01162">
    <property type="entry name" value="QOR_ZETA_CRYSTAL"/>
    <property type="match status" value="1"/>
</dbReference>
<dbReference type="Proteomes" id="UP000031518">
    <property type="component" value="Unassembled WGS sequence"/>
</dbReference>
<keyword evidence="4" id="KW-1185">Reference proteome</keyword>
<dbReference type="PANTHER" id="PTHR11695">
    <property type="entry name" value="ALCOHOL DEHYDROGENASE RELATED"/>
    <property type="match status" value="1"/>
</dbReference>
<proteinExistence type="predicted"/>
<dbReference type="InterPro" id="IPR011032">
    <property type="entry name" value="GroES-like_sf"/>
</dbReference>
<dbReference type="InterPro" id="IPR013154">
    <property type="entry name" value="ADH-like_N"/>
</dbReference>
<dbReference type="GO" id="GO:0008270">
    <property type="term" value="F:zinc ion binding"/>
    <property type="evidence" value="ECO:0007669"/>
    <property type="project" value="InterPro"/>
</dbReference>
<dbReference type="AlphaFoldDB" id="A0A0B6WV77"/>
<name>A0A0B6WV77_9BACT</name>
<organism evidence="3 4">
    <name type="scientific">Pyrinomonas methylaliphatogenes</name>
    <dbReference type="NCBI Taxonomy" id="454194"/>
    <lineage>
        <taxon>Bacteria</taxon>
        <taxon>Pseudomonadati</taxon>
        <taxon>Acidobacteriota</taxon>
        <taxon>Blastocatellia</taxon>
        <taxon>Blastocatellales</taxon>
        <taxon>Pyrinomonadaceae</taxon>
        <taxon>Pyrinomonas</taxon>
    </lineage>
</organism>
<dbReference type="InterPro" id="IPR036291">
    <property type="entry name" value="NAD(P)-bd_dom_sf"/>
</dbReference>
<keyword evidence="1" id="KW-0560">Oxidoreductase</keyword>
<dbReference type="EMBL" id="CBXV010000001">
    <property type="protein sequence ID" value="CDM64159.1"/>
    <property type="molecule type" value="Genomic_DNA"/>
</dbReference>
<protein>
    <submittedName>
        <fullName evidence="3">Zn-dependent oxidoreductase, NADPH:quinone reductase</fullName>
    </submittedName>
</protein>
<dbReference type="SMART" id="SM00829">
    <property type="entry name" value="PKS_ER"/>
    <property type="match status" value="1"/>
</dbReference>
<evidence type="ECO:0000259" key="2">
    <source>
        <dbReference type="SMART" id="SM00829"/>
    </source>
</evidence>
<dbReference type="SUPFAM" id="SSF50129">
    <property type="entry name" value="GroES-like"/>
    <property type="match status" value="1"/>
</dbReference>
<sequence length="312" mass="34368">MEMMKAVRIHRFGGPEVLTYEDAPRPQIASDELLVRVHGAGVNPVDWKIREGRLQQFLQHKLPLILGWDFSGVVEEVGSAVEGFKVGDEVYARPDIRRDGAYAEFIAVRAREVALKPKTLDHIHAAAVPLASITAWDALIKTARLEAGQRVLIHAAAGGVGHFAVQFARWRGAYVIGTASAANHDLVRELGANEMIDYRAERFEEKVKDVDVVFDTVGGDVQRRSWGVLKKGGMLVSIVDRPSEKTAEEYGVRAAYVFIEPDAEVLKQVAELIDAGVVKPVVENIFALSEARRAHELSQSGHVRGKIVLRVA</sequence>
<dbReference type="STRING" id="454194.PYK22_00151"/>
<reference evidence="3 4" key="1">
    <citation type="submission" date="2013-12" db="EMBL/GenBank/DDBJ databases">
        <authorList>
            <person name="Stott M."/>
        </authorList>
    </citation>
    <scope>NUCLEOTIDE SEQUENCE [LARGE SCALE GENOMIC DNA]</scope>
    <source>
        <strain evidence="3 4">K22</strain>
    </source>
</reference>
<dbReference type="InterPro" id="IPR050700">
    <property type="entry name" value="YIM1/Zinc_Alcohol_DH_Fams"/>
</dbReference>